<dbReference type="AlphaFoldDB" id="A0A2R6NV02"/>
<dbReference type="Gene3D" id="2.40.110.10">
    <property type="entry name" value="Butyryl-CoA Dehydrogenase, subunit A, domain 2"/>
    <property type="match status" value="1"/>
</dbReference>
<protein>
    <recommendedName>
        <fullName evidence="3">Acyl-CoA oxidase</fullName>
    </recommendedName>
</protein>
<evidence type="ECO:0000313" key="1">
    <source>
        <dbReference type="EMBL" id="PSR77170.1"/>
    </source>
</evidence>
<dbReference type="InterPro" id="IPR009100">
    <property type="entry name" value="AcylCoA_DH/oxidase_NM_dom_sf"/>
</dbReference>
<dbReference type="STRING" id="98765.A0A2R6NV02"/>
<dbReference type="SUPFAM" id="SSF47203">
    <property type="entry name" value="Acyl-CoA dehydrogenase C-terminal domain-like"/>
    <property type="match status" value="1"/>
</dbReference>
<dbReference type="GO" id="GO:0005777">
    <property type="term" value="C:peroxisome"/>
    <property type="evidence" value="ECO:0007669"/>
    <property type="project" value="InterPro"/>
</dbReference>
<dbReference type="PANTHER" id="PTHR10909">
    <property type="entry name" value="ELECTRON TRANSPORT OXIDOREDUCTASE"/>
    <property type="match status" value="1"/>
</dbReference>
<accession>A0A2R6NV02</accession>
<evidence type="ECO:0000313" key="2">
    <source>
        <dbReference type="Proteomes" id="UP000186601"/>
    </source>
</evidence>
<dbReference type="SUPFAM" id="SSF56645">
    <property type="entry name" value="Acyl-CoA dehydrogenase NM domain-like"/>
    <property type="match status" value="1"/>
</dbReference>
<dbReference type="GO" id="GO:0033540">
    <property type="term" value="P:fatty acid beta-oxidation using acyl-CoA oxidase"/>
    <property type="evidence" value="ECO:0007669"/>
    <property type="project" value="TreeGrafter"/>
</dbReference>
<evidence type="ECO:0008006" key="3">
    <source>
        <dbReference type="Google" id="ProtNLM"/>
    </source>
</evidence>
<dbReference type="Proteomes" id="UP000186601">
    <property type="component" value="Unassembled WGS sequence"/>
</dbReference>
<dbReference type="Gene3D" id="1.20.140.10">
    <property type="entry name" value="Butyryl-CoA Dehydrogenase, subunit A, domain 3"/>
    <property type="match status" value="1"/>
</dbReference>
<keyword evidence="2" id="KW-1185">Reference proteome</keyword>
<dbReference type="GO" id="GO:0055088">
    <property type="term" value="P:lipid homeostasis"/>
    <property type="evidence" value="ECO:0007669"/>
    <property type="project" value="TreeGrafter"/>
</dbReference>
<name>A0A2R6NV02_9APHY</name>
<dbReference type="GO" id="GO:0071949">
    <property type="term" value="F:FAD binding"/>
    <property type="evidence" value="ECO:0007669"/>
    <property type="project" value="InterPro"/>
</dbReference>
<comment type="caution">
    <text evidence="1">The sequence shown here is derived from an EMBL/GenBank/DDBJ whole genome shotgun (WGS) entry which is preliminary data.</text>
</comment>
<dbReference type="EMBL" id="MLYV02000810">
    <property type="protein sequence ID" value="PSR77170.1"/>
    <property type="molecule type" value="Genomic_DNA"/>
</dbReference>
<dbReference type="PANTHER" id="PTHR10909:SF382">
    <property type="entry name" value="ACYL-COENZYME A OXIDASE"/>
    <property type="match status" value="1"/>
</dbReference>
<dbReference type="GO" id="GO:0005504">
    <property type="term" value="F:fatty acid binding"/>
    <property type="evidence" value="ECO:0007669"/>
    <property type="project" value="TreeGrafter"/>
</dbReference>
<dbReference type="GO" id="GO:0003997">
    <property type="term" value="F:acyl-CoA oxidase activity"/>
    <property type="evidence" value="ECO:0007669"/>
    <property type="project" value="InterPro"/>
</dbReference>
<dbReference type="OrthoDB" id="538336at2759"/>
<dbReference type="InterPro" id="IPR012258">
    <property type="entry name" value="Acyl-CoA_oxidase"/>
</dbReference>
<proteinExistence type="predicted"/>
<reference evidence="1 2" key="1">
    <citation type="submission" date="2018-02" db="EMBL/GenBank/DDBJ databases">
        <title>Genome sequence of the basidiomycete white-rot fungus Phlebia centrifuga.</title>
        <authorList>
            <person name="Granchi Z."/>
            <person name="Peng M."/>
            <person name="de Vries R.P."/>
            <person name="Hilden K."/>
            <person name="Makela M.R."/>
            <person name="Grigoriev I."/>
            <person name="Riley R."/>
        </authorList>
    </citation>
    <scope>NUCLEOTIDE SEQUENCE [LARGE SCALE GENOMIC DNA]</scope>
    <source>
        <strain evidence="1 2">FBCC195</strain>
    </source>
</reference>
<organism evidence="1 2">
    <name type="scientific">Hermanssonia centrifuga</name>
    <dbReference type="NCBI Taxonomy" id="98765"/>
    <lineage>
        <taxon>Eukaryota</taxon>
        <taxon>Fungi</taxon>
        <taxon>Dikarya</taxon>
        <taxon>Basidiomycota</taxon>
        <taxon>Agaricomycotina</taxon>
        <taxon>Agaricomycetes</taxon>
        <taxon>Polyporales</taxon>
        <taxon>Meruliaceae</taxon>
        <taxon>Hermanssonia</taxon>
    </lineage>
</organism>
<sequence length="584" mass="64876">MNNELFNHPAFKTRSELLQVDDRVTLAYDRAKAVFKAWSTSYAAPCSQYSCVLIMVSPDLNVEEIVTCSKRFWEMQADPIIVLDVGCSNILGCHINLFLGTLGALLPRRPDLGPVISQALRCEFFGNFLLSEVAHGLDIMNLETTATRVQDGFILHTPHPGAAKFMPPTTPIRGYPKMAIVLAKLIVDGKEHGTHPFLVATSDGRRMCAGIASIRLPPRSGSSPLDYAITTFDQVHLPPSAFLGFSMENPANRQTLLHRYIWRIGVGSMAIPMNSVTATSFIATIGADYSFRRHVQGKGSEKVPIISFRTQQLPILHATAIAYVLEAWRPHAIEQFMEQGIDPRVRHGLAVVFKTTVCRLVTMCAQDVGERLGAQGTFVHNLISQMEMDNRGISIAEGDILVLCIRLFSELLLERYSLPQPSRQDTLLARHSAHMFSACSSLLSSFPRGHKDERFNSIILPQCEAAISALGQAMAYSFALDDGVPKPLLDLFECAMIKQDSAWYVEHVGVTGDIRRDWEDLAAKATLPDLRDYVDALGVRAWVTAPIISDEAWKDWLPLLKVHRSPSRIEQNEAEDAIRLMAKL</sequence>
<gene>
    <name evidence="1" type="ORF">PHLCEN_2v8035</name>
</gene>
<dbReference type="InterPro" id="IPR046373">
    <property type="entry name" value="Acyl-CoA_Oxase/DH_mid-dom_sf"/>
</dbReference>
<dbReference type="InterPro" id="IPR036250">
    <property type="entry name" value="AcylCo_DH-like_C"/>
</dbReference>